<proteinExistence type="predicted"/>
<dbReference type="RefSeq" id="WP_179266135.1">
    <property type="nucleotide sequence ID" value="NZ_FZPH01000004.1"/>
</dbReference>
<keyword evidence="1" id="KW-0732">Signal</keyword>
<name>A0A239LB14_9ACTN</name>
<evidence type="ECO:0000313" key="2">
    <source>
        <dbReference type="EMBL" id="SNT26744.1"/>
    </source>
</evidence>
<evidence type="ECO:0000313" key="3">
    <source>
        <dbReference type="Proteomes" id="UP000198362"/>
    </source>
</evidence>
<feature type="chain" id="PRO_5013371668" evidence="1">
    <location>
        <begin position="28"/>
        <end position="55"/>
    </location>
</feature>
<dbReference type="AlphaFoldDB" id="A0A239LB14"/>
<gene>
    <name evidence="2" type="ORF">SAMN05421812_104116</name>
</gene>
<evidence type="ECO:0000256" key="1">
    <source>
        <dbReference type="SAM" id="SignalP"/>
    </source>
</evidence>
<keyword evidence="3" id="KW-1185">Reference proteome</keyword>
<dbReference type="Proteomes" id="UP000198362">
    <property type="component" value="Unassembled WGS sequence"/>
</dbReference>
<sequence>MKKRIMLGVAVAAAAAGAALAGTAAWAADDAADVRISYEQVQDKDCPESTPEADL</sequence>
<dbReference type="EMBL" id="FZPH01000004">
    <property type="protein sequence ID" value="SNT26744.1"/>
    <property type="molecule type" value="Genomic_DNA"/>
</dbReference>
<organism evidence="2 3">
    <name type="scientific">Asanoa hainanensis</name>
    <dbReference type="NCBI Taxonomy" id="560556"/>
    <lineage>
        <taxon>Bacteria</taxon>
        <taxon>Bacillati</taxon>
        <taxon>Actinomycetota</taxon>
        <taxon>Actinomycetes</taxon>
        <taxon>Micromonosporales</taxon>
        <taxon>Micromonosporaceae</taxon>
        <taxon>Asanoa</taxon>
    </lineage>
</organism>
<feature type="signal peptide" evidence="1">
    <location>
        <begin position="1"/>
        <end position="27"/>
    </location>
</feature>
<protein>
    <submittedName>
        <fullName evidence="2">Uncharacterized protein</fullName>
    </submittedName>
</protein>
<accession>A0A239LB14</accession>
<reference evidence="2 3" key="1">
    <citation type="submission" date="2017-06" db="EMBL/GenBank/DDBJ databases">
        <authorList>
            <person name="Kim H.J."/>
            <person name="Triplett B.A."/>
        </authorList>
    </citation>
    <scope>NUCLEOTIDE SEQUENCE [LARGE SCALE GENOMIC DNA]</scope>
    <source>
        <strain evidence="2 3">CGMCC 4.5593</strain>
    </source>
</reference>